<dbReference type="PANTHER" id="PTHR45339">
    <property type="entry name" value="HYBRID SIGNAL TRANSDUCTION HISTIDINE KINASE J"/>
    <property type="match status" value="1"/>
</dbReference>
<dbReference type="Pfam" id="PF00072">
    <property type="entry name" value="Response_reg"/>
    <property type="match status" value="3"/>
</dbReference>
<dbReference type="PROSITE" id="PS50885">
    <property type="entry name" value="HAMP"/>
    <property type="match status" value="1"/>
</dbReference>
<evidence type="ECO:0000259" key="13">
    <source>
        <dbReference type="PROSITE" id="PS50110"/>
    </source>
</evidence>
<dbReference type="Proteomes" id="UP001255185">
    <property type="component" value="Unassembled WGS sequence"/>
</dbReference>
<evidence type="ECO:0000256" key="4">
    <source>
        <dbReference type="ARBA" id="ARBA00022553"/>
    </source>
</evidence>
<dbReference type="Pfam" id="PF00512">
    <property type="entry name" value="HisKA"/>
    <property type="match status" value="1"/>
</dbReference>
<dbReference type="Gene3D" id="3.30.450.40">
    <property type="match status" value="1"/>
</dbReference>
<evidence type="ECO:0000256" key="10">
    <source>
        <dbReference type="SAM" id="MobiDB-lite"/>
    </source>
</evidence>
<keyword evidence="11" id="KW-0472">Membrane</keyword>
<proteinExistence type="predicted"/>
<dbReference type="SUPFAM" id="SSF55874">
    <property type="entry name" value="ATPase domain of HSP90 chaperone/DNA topoisomerase II/histidine kinase"/>
    <property type="match status" value="1"/>
</dbReference>
<dbReference type="Pfam" id="PF05227">
    <property type="entry name" value="CHASE3"/>
    <property type="match status" value="1"/>
</dbReference>
<dbReference type="Pfam" id="PF13185">
    <property type="entry name" value="GAF_2"/>
    <property type="match status" value="1"/>
</dbReference>
<sequence>MVNHTHEVLYNINDTSLFLLDAQTGMRGFLIAGREDFLKRYVNAEAESNSSIEKLQILTQDNASQQKSLEELKKLKKKFFDYLAIRIDEKRKGHTVEATELDEGRRQMDNIRSLFKIMENQEQTLLKERIATSERYGNYSLILIIIASIIAIISSVLFFGRILNDFTARVKLQRDLEKSEEETAERIRIISGVAGQISEGNYKIRVDATKSDALSSIGDSLNNMAQSLHHSFTNLSDKEWLRAGIAELNMVMIGEKTLEQLTKDIVEYLATYTNSNAGVMYLVEGDELKTAAGYSYILNQGRESFKIGEGLTGQAASSGRLMELKSISPEDIRISYALGELKPGHVVAVPVMEDKINGVIELATLKQYSKRDIEFLSSISNNIGIAIKAAQNRKRVQELLEETQAQSEELQTQHGELESMNAELEAQTEKLQASEEELRVQQEELQQTNEELSERSVLLEEKNMEIQKKSEDLELTTRYKSEFLANMSHELRTPLNSILLLSRLLSENNDSNMNEEQIEFAKVIQSSGNGLLGLIDEILDLSKIEAGKMELELSDITISEVTGSLNDLFNEVAKEKGIEFKIIANDAPLVIKTDKMRLEQILKNLISNAIKFTSEGSVTLEVKKNPNDPRFICFVVKDTGIGIPREKQPLIFEAFQQADGSTKRKYGGTGLGLSISRELAKLLKGEIMLSSTVNEGSEFALSIPIIGSSAGQLIEKSQTYSPSQEIEEEEKEEEKKNKPKDNKYLSAHIPEDVPDDREAIQEGDRVILIVEDDINFAKSLLEFARQRKYKGIVSVRGDHALNLAIVYKPVGILLDIQLPIKSGWEVMEELKNNSQTKHIPVHIMSSHKLKQESLLKGAVNFLDKPVAFEQMPEIFKKIEHIINRESKKVLIIEDNSKHAKALAYFLETYNINSEIKSDVSDGLDALQKSDVDCVILDMGVPDKQAYEILENVRKNPELTNLPVIVFTGKSLSMKEELKIKKYADSIVVKTAHSYQRMLDEVSLFMHLMEENKTTSAPKKRNLLNNILNDKTVLVVDDDVRNIYSLTKALEALKMNIITAIDGNEAISALEKHPEIDVVLLDMMMPNMDGYETASIIRQNPKLKNLPVIAVTAKAMTGDREKCINAGASDYITKPVDVDQLLSLLRVWLYDRF</sequence>
<evidence type="ECO:0000259" key="12">
    <source>
        <dbReference type="PROSITE" id="PS50109"/>
    </source>
</evidence>
<feature type="region of interest" description="Disordered" evidence="10">
    <location>
        <begin position="717"/>
        <end position="756"/>
    </location>
</feature>
<keyword evidence="9" id="KW-0175">Coiled coil</keyword>
<keyword evidence="11" id="KW-1133">Transmembrane helix</keyword>
<dbReference type="Gene3D" id="1.10.287.130">
    <property type="match status" value="1"/>
</dbReference>
<dbReference type="Gene3D" id="6.10.340.10">
    <property type="match status" value="1"/>
</dbReference>
<evidence type="ECO:0000259" key="14">
    <source>
        <dbReference type="PROSITE" id="PS50885"/>
    </source>
</evidence>
<reference evidence="15 16" key="1">
    <citation type="submission" date="2023-07" db="EMBL/GenBank/DDBJ databases">
        <title>Sorghum-associated microbial communities from plants grown in Nebraska, USA.</title>
        <authorList>
            <person name="Schachtman D."/>
        </authorList>
    </citation>
    <scope>NUCLEOTIDE SEQUENCE [LARGE SCALE GENOMIC DNA]</scope>
    <source>
        <strain evidence="15 16">3773</strain>
    </source>
</reference>
<feature type="domain" description="HAMP" evidence="14">
    <location>
        <begin position="181"/>
        <end position="233"/>
    </location>
</feature>
<feature type="domain" description="Response regulatory" evidence="13">
    <location>
        <begin position="888"/>
        <end position="1004"/>
    </location>
</feature>
<dbReference type="SUPFAM" id="SSF47384">
    <property type="entry name" value="Homodimeric domain of signal transducing histidine kinase"/>
    <property type="match status" value="1"/>
</dbReference>
<dbReference type="SMART" id="SM00387">
    <property type="entry name" value="HATPase_c"/>
    <property type="match status" value="1"/>
</dbReference>
<feature type="compositionally biased region" description="Basic and acidic residues" evidence="10">
    <location>
        <begin position="733"/>
        <end position="743"/>
    </location>
</feature>
<dbReference type="InterPro" id="IPR005467">
    <property type="entry name" value="His_kinase_dom"/>
</dbReference>
<dbReference type="EMBL" id="JAVDVI010000005">
    <property type="protein sequence ID" value="MDR6967537.1"/>
    <property type="molecule type" value="Genomic_DNA"/>
</dbReference>
<evidence type="ECO:0000256" key="6">
    <source>
        <dbReference type="ARBA" id="ARBA00022777"/>
    </source>
</evidence>
<keyword evidence="5" id="KW-0808">Transferase</keyword>
<evidence type="ECO:0000256" key="8">
    <source>
        <dbReference type="PROSITE-ProRule" id="PRU00169"/>
    </source>
</evidence>
<feature type="domain" description="Response regulatory" evidence="13">
    <location>
        <begin position="1031"/>
        <end position="1148"/>
    </location>
</feature>
<evidence type="ECO:0000256" key="11">
    <source>
        <dbReference type="SAM" id="Phobius"/>
    </source>
</evidence>
<dbReference type="InterPro" id="IPR036890">
    <property type="entry name" value="HATPase_C_sf"/>
</dbReference>
<keyword evidence="11" id="KW-0812">Transmembrane</keyword>
<dbReference type="InterPro" id="IPR011006">
    <property type="entry name" value="CheY-like_superfamily"/>
</dbReference>
<dbReference type="InterPro" id="IPR007891">
    <property type="entry name" value="CHASE3"/>
</dbReference>
<dbReference type="InterPro" id="IPR004358">
    <property type="entry name" value="Sig_transdc_His_kin-like_C"/>
</dbReference>
<evidence type="ECO:0000313" key="16">
    <source>
        <dbReference type="Proteomes" id="UP001255185"/>
    </source>
</evidence>
<evidence type="ECO:0000256" key="9">
    <source>
        <dbReference type="SAM" id="Coils"/>
    </source>
</evidence>
<feature type="modified residue" description="4-aspartylphosphate" evidence="8">
    <location>
        <position position="815"/>
    </location>
</feature>
<evidence type="ECO:0000256" key="1">
    <source>
        <dbReference type="ARBA" id="ARBA00000085"/>
    </source>
</evidence>
<feature type="coiled-coil region" evidence="9">
    <location>
        <begin position="386"/>
        <end position="469"/>
    </location>
</feature>
<dbReference type="GO" id="GO:0016301">
    <property type="term" value="F:kinase activity"/>
    <property type="evidence" value="ECO:0007669"/>
    <property type="project" value="UniProtKB-KW"/>
</dbReference>
<dbReference type="PROSITE" id="PS50110">
    <property type="entry name" value="RESPONSE_REGULATORY"/>
    <property type="match status" value="3"/>
</dbReference>
<dbReference type="SMART" id="SM00304">
    <property type="entry name" value="HAMP"/>
    <property type="match status" value="1"/>
</dbReference>
<dbReference type="SMART" id="SM00388">
    <property type="entry name" value="HisKA"/>
    <property type="match status" value="1"/>
</dbReference>
<name>A0ABU1TQ96_9FLAO</name>
<keyword evidence="4 8" id="KW-0597">Phosphoprotein</keyword>
<dbReference type="Gene3D" id="3.30.565.10">
    <property type="entry name" value="Histidine kinase-like ATPase, C-terminal domain"/>
    <property type="match status" value="1"/>
</dbReference>
<keyword evidence="6 15" id="KW-0418">Kinase</keyword>
<evidence type="ECO:0000256" key="7">
    <source>
        <dbReference type="ARBA" id="ARBA00023012"/>
    </source>
</evidence>
<dbReference type="InterPro" id="IPR003594">
    <property type="entry name" value="HATPase_dom"/>
</dbReference>
<dbReference type="CDD" id="cd06225">
    <property type="entry name" value="HAMP"/>
    <property type="match status" value="1"/>
</dbReference>
<feature type="domain" description="Histidine kinase" evidence="12">
    <location>
        <begin position="486"/>
        <end position="707"/>
    </location>
</feature>
<comment type="catalytic activity">
    <reaction evidence="1">
        <text>ATP + protein L-histidine = ADP + protein N-phospho-L-histidine.</text>
        <dbReference type="EC" id="2.7.13.3"/>
    </reaction>
</comment>
<gene>
    <name evidence="15" type="ORF">J2X31_001548</name>
</gene>
<comment type="subcellular location">
    <subcellularLocation>
        <location evidence="2">Membrane</location>
    </subcellularLocation>
</comment>
<evidence type="ECO:0000256" key="2">
    <source>
        <dbReference type="ARBA" id="ARBA00004370"/>
    </source>
</evidence>
<feature type="transmembrane region" description="Helical" evidence="11">
    <location>
        <begin position="136"/>
        <end position="159"/>
    </location>
</feature>
<dbReference type="SMART" id="SM00065">
    <property type="entry name" value="GAF"/>
    <property type="match status" value="1"/>
</dbReference>
<dbReference type="InterPro" id="IPR036097">
    <property type="entry name" value="HisK_dim/P_sf"/>
</dbReference>
<dbReference type="PANTHER" id="PTHR45339:SF1">
    <property type="entry name" value="HYBRID SIGNAL TRANSDUCTION HISTIDINE KINASE J"/>
    <property type="match status" value="1"/>
</dbReference>
<dbReference type="InterPro" id="IPR001789">
    <property type="entry name" value="Sig_transdc_resp-reg_receiver"/>
</dbReference>
<feature type="modified residue" description="4-aspartylphosphate" evidence="8">
    <location>
        <position position="937"/>
    </location>
</feature>
<comment type="caution">
    <text evidence="15">The sequence shown here is derived from an EMBL/GenBank/DDBJ whole genome shotgun (WGS) entry which is preliminary data.</text>
</comment>
<dbReference type="EC" id="2.7.13.3" evidence="3"/>
<dbReference type="InterPro" id="IPR029016">
    <property type="entry name" value="GAF-like_dom_sf"/>
</dbReference>
<feature type="modified residue" description="4-aspartylphosphate" evidence="8">
    <location>
        <position position="1081"/>
    </location>
</feature>
<dbReference type="CDD" id="cd19410">
    <property type="entry name" value="HK9-like_sensor"/>
    <property type="match status" value="1"/>
</dbReference>
<feature type="domain" description="Response regulatory" evidence="13">
    <location>
        <begin position="766"/>
        <end position="879"/>
    </location>
</feature>
<dbReference type="CDD" id="cd17546">
    <property type="entry name" value="REC_hyHK_CKI1_RcsC-like"/>
    <property type="match status" value="1"/>
</dbReference>
<organism evidence="15 16">
    <name type="scientific">Flavobacterium arsenatis</name>
    <dbReference type="NCBI Taxonomy" id="1484332"/>
    <lineage>
        <taxon>Bacteria</taxon>
        <taxon>Pseudomonadati</taxon>
        <taxon>Bacteroidota</taxon>
        <taxon>Flavobacteriia</taxon>
        <taxon>Flavobacteriales</taxon>
        <taxon>Flavobacteriaceae</taxon>
        <taxon>Flavobacterium</taxon>
    </lineage>
</organism>
<dbReference type="SUPFAM" id="SSF55781">
    <property type="entry name" value="GAF domain-like"/>
    <property type="match status" value="1"/>
</dbReference>
<evidence type="ECO:0000256" key="5">
    <source>
        <dbReference type="ARBA" id="ARBA00022679"/>
    </source>
</evidence>
<dbReference type="SUPFAM" id="SSF52172">
    <property type="entry name" value="CheY-like"/>
    <property type="match status" value="3"/>
</dbReference>
<dbReference type="Gene3D" id="3.40.50.2300">
    <property type="match status" value="3"/>
</dbReference>
<dbReference type="Pfam" id="PF02518">
    <property type="entry name" value="HATPase_c"/>
    <property type="match status" value="1"/>
</dbReference>
<dbReference type="InterPro" id="IPR003018">
    <property type="entry name" value="GAF"/>
</dbReference>
<dbReference type="CDD" id="cd00156">
    <property type="entry name" value="REC"/>
    <property type="match status" value="1"/>
</dbReference>
<dbReference type="InterPro" id="IPR003661">
    <property type="entry name" value="HisK_dim/P_dom"/>
</dbReference>
<dbReference type="PRINTS" id="PR00344">
    <property type="entry name" value="BCTRLSENSOR"/>
</dbReference>
<keyword evidence="7" id="KW-0902">Two-component regulatory system</keyword>
<dbReference type="InterPro" id="IPR003660">
    <property type="entry name" value="HAMP_dom"/>
</dbReference>
<dbReference type="SMART" id="SM00448">
    <property type="entry name" value="REC"/>
    <property type="match status" value="3"/>
</dbReference>
<dbReference type="CDD" id="cd00082">
    <property type="entry name" value="HisKA"/>
    <property type="match status" value="1"/>
</dbReference>
<dbReference type="CDD" id="cd16922">
    <property type="entry name" value="HATPase_EvgS-ArcB-TorS-like"/>
    <property type="match status" value="1"/>
</dbReference>
<evidence type="ECO:0000256" key="3">
    <source>
        <dbReference type="ARBA" id="ARBA00012438"/>
    </source>
</evidence>
<keyword evidence="16" id="KW-1185">Reference proteome</keyword>
<protein>
    <recommendedName>
        <fullName evidence="3">histidine kinase</fullName>
        <ecNumber evidence="3">2.7.13.3</ecNumber>
    </recommendedName>
</protein>
<accession>A0ABU1TQ96</accession>
<dbReference type="PROSITE" id="PS50109">
    <property type="entry name" value="HIS_KIN"/>
    <property type="match status" value="1"/>
</dbReference>
<evidence type="ECO:0000313" key="15">
    <source>
        <dbReference type="EMBL" id="MDR6967537.1"/>
    </source>
</evidence>